<dbReference type="PANTHER" id="PTHR47099">
    <property type="entry name" value="METHYLCOBAMIDE:COM METHYLTRANSFERASE MTBA"/>
    <property type="match status" value="1"/>
</dbReference>
<feature type="domain" description="Uroporphyrinogen decarboxylase (URO-D)" evidence="1">
    <location>
        <begin position="85"/>
        <end position="195"/>
    </location>
</feature>
<name>A0ABT2ENQ6_9BACT</name>
<organism evidence="2 3">
    <name type="scientific">Candidatus Fervidibacter sacchari</name>
    <dbReference type="NCBI Taxonomy" id="1448929"/>
    <lineage>
        <taxon>Bacteria</taxon>
        <taxon>Candidatus Fervidibacterota</taxon>
        <taxon>Candidatus Fervidibacter</taxon>
    </lineage>
</organism>
<gene>
    <name evidence="2" type="ORF">M2350_001979</name>
</gene>
<dbReference type="PANTHER" id="PTHR47099:SF1">
    <property type="entry name" value="METHYLCOBAMIDE:COM METHYLTRANSFERASE MTBA"/>
    <property type="match status" value="1"/>
</dbReference>
<dbReference type="InterPro" id="IPR038071">
    <property type="entry name" value="UROD/MetE-like_sf"/>
</dbReference>
<reference evidence="2 3" key="1">
    <citation type="submission" date="2022-08" db="EMBL/GenBank/DDBJ databases">
        <title>Bacterial and archaeal communities from various locations to study Microbial Dark Matter (Phase II).</title>
        <authorList>
            <person name="Stepanauskas R."/>
        </authorList>
    </citation>
    <scope>NUCLEOTIDE SEQUENCE [LARGE SCALE GENOMIC DNA]</scope>
    <source>
        <strain evidence="2 3">PD1</strain>
    </source>
</reference>
<evidence type="ECO:0000313" key="3">
    <source>
        <dbReference type="Proteomes" id="UP001204798"/>
    </source>
</evidence>
<dbReference type="RefSeq" id="WP_259096109.1">
    <property type="nucleotide sequence ID" value="NZ_CP130454.1"/>
</dbReference>
<dbReference type="InterPro" id="IPR000257">
    <property type="entry name" value="Uroporphyrinogen_deCOase"/>
</dbReference>
<dbReference type="Proteomes" id="UP001204798">
    <property type="component" value="Unassembled WGS sequence"/>
</dbReference>
<evidence type="ECO:0000313" key="2">
    <source>
        <dbReference type="EMBL" id="MCS3919566.1"/>
    </source>
</evidence>
<comment type="caution">
    <text evidence="2">The sequence shown here is derived from an EMBL/GenBank/DDBJ whole genome shotgun (WGS) entry which is preliminary data.</text>
</comment>
<dbReference type="SUPFAM" id="SSF51726">
    <property type="entry name" value="UROD/MetE-like"/>
    <property type="match status" value="1"/>
</dbReference>
<keyword evidence="3" id="KW-1185">Reference proteome</keyword>
<dbReference type="Gene3D" id="3.20.20.210">
    <property type="match status" value="1"/>
</dbReference>
<protein>
    <recommendedName>
        <fullName evidence="1">Uroporphyrinogen decarboxylase (URO-D) domain-containing protein</fullName>
    </recommendedName>
</protein>
<dbReference type="Pfam" id="PF01208">
    <property type="entry name" value="URO-D"/>
    <property type="match status" value="1"/>
</dbReference>
<sequence length="347" mass="39368">MTAKEERNRIFLTNLFCGEFKGHAVICVPPLVSSVQAGDYAVSNEPVKKWVSWAVRNYELMREWHEALDDDSVPYVPLTTTTGLFAAAFGCPLHQFEGSQASARPIVFSPQEADRLPIPDLDTPPISRFFELAELIREQVGPEVPISVPDIQSPFDIAALIWSKEHFYEALVEHPDAVLRLVEKCHILLKNFLTEFKRRFGEVNMCHYPFAWAPPEAGCWLSEDEAGCISTRMFEKFCLPFLVDLSETFGGLFVHCCAYADHQYSNFLKIPNLRGLNRDLKATDIKLTIDTFSGRTVLMVAGATEAQIYTLLEMAQPNTRFLFNISASNIDEARRLLERIKRRCGRV</sequence>
<accession>A0ABT2ENQ6</accession>
<dbReference type="InterPro" id="IPR052024">
    <property type="entry name" value="Methanogen_methyltrans"/>
</dbReference>
<dbReference type="EMBL" id="JANUCP010000003">
    <property type="protein sequence ID" value="MCS3919566.1"/>
    <property type="molecule type" value="Genomic_DNA"/>
</dbReference>
<evidence type="ECO:0000259" key="1">
    <source>
        <dbReference type="Pfam" id="PF01208"/>
    </source>
</evidence>
<proteinExistence type="predicted"/>